<accession>A0ABQ6INS7</accession>
<dbReference type="RefSeq" id="WP_284302437.1">
    <property type="nucleotide sequence ID" value="NZ_BSUO01000001.1"/>
</dbReference>
<reference evidence="4" key="1">
    <citation type="journal article" date="2019" name="Int. J. Syst. Evol. Microbiol.">
        <title>The Global Catalogue of Microorganisms (GCM) 10K type strain sequencing project: providing services to taxonomists for standard genome sequencing and annotation.</title>
        <authorList>
            <consortium name="The Broad Institute Genomics Platform"/>
            <consortium name="The Broad Institute Genome Sequencing Center for Infectious Disease"/>
            <person name="Wu L."/>
            <person name="Ma J."/>
        </authorList>
    </citation>
    <scope>NUCLEOTIDE SEQUENCE [LARGE SCALE GENOMIC DNA]</scope>
    <source>
        <strain evidence="4">NBRC 113072</strain>
    </source>
</reference>
<feature type="transmembrane region" description="Helical" evidence="2">
    <location>
        <begin position="6"/>
        <end position="25"/>
    </location>
</feature>
<evidence type="ECO:0000256" key="1">
    <source>
        <dbReference type="SAM" id="MobiDB-lite"/>
    </source>
</evidence>
<evidence type="ECO:0000313" key="3">
    <source>
        <dbReference type="EMBL" id="GMA38369.1"/>
    </source>
</evidence>
<evidence type="ECO:0000256" key="2">
    <source>
        <dbReference type="SAM" id="Phobius"/>
    </source>
</evidence>
<keyword evidence="2" id="KW-0472">Membrane</keyword>
<gene>
    <name evidence="3" type="ORF">GCM10025883_04140</name>
</gene>
<keyword evidence="2" id="KW-1133">Transmembrane helix</keyword>
<feature type="compositionally biased region" description="Polar residues" evidence="1">
    <location>
        <begin position="61"/>
        <end position="70"/>
    </location>
</feature>
<feature type="region of interest" description="Disordered" evidence="1">
    <location>
        <begin position="40"/>
        <end position="70"/>
    </location>
</feature>
<evidence type="ECO:0000313" key="4">
    <source>
        <dbReference type="Proteomes" id="UP001157126"/>
    </source>
</evidence>
<keyword evidence="2" id="KW-0812">Transmembrane</keyword>
<sequence length="70" mass="7738">MEYLEQVALAIIPSIGVGFLFYKVIKTIVESDRSERLAYAQWQQRQDAPEKSDATDGTGVAESSSTTPRS</sequence>
<protein>
    <submittedName>
        <fullName evidence="3">Uncharacterized protein</fullName>
    </submittedName>
</protein>
<keyword evidence="4" id="KW-1185">Reference proteome</keyword>
<dbReference type="EMBL" id="BSUO01000001">
    <property type="protein sequence ID" value="GMA38369.1"/>
    <property type="molecule type" value="Genomic_DNA"/>
</dbReference>
<name>A0ABQ6INS7_9MICO</name>
<proteinExistence type="predicted"/>
<dbReference type="Proteomes" id="UP001157126">
    <property type="component" value="Unassembled WGS sequence"/>
</dbReference>
<organism evidence="3 4">
    <name type="scientific">Mobilicoccus caccae</name>
    <dbReference type="NCBI Taxonomy" id="1859295"/>
    <lineage>
        <taxon>Bacteria</taxon>
        <taxon>Bacillati</taxon>
        <taxon>Actinomycetota</taxon>
        <taxon>Actinomycetes</taxon>
        <taxon>Micrococcales</taxon>
        <taxon>Dermatophilaceae</taxon>
        <taxon>Mobilicoccus</taxon>
    </lineage>
</organism>
<comment type="caution">
    <text evidence="3">The sequence shown here is derived from an EMBL/GenBank/DDBJ whole genome shotgun (WGS) entry which is preliminary data.</text>
</comment>